<dbReference type="InterPro" id="IPR013210">
    <property type="entry name" value="LRR_N_plant-typ"/>
</dbReference>
<evidence type="ECO:0000256" key="8">
    <source>
        <dbReference type="ARBA" id="ARBA00023170"/>
    </source>
</evidence>
<dbReference type="GO" id="GO:0005524">
    <property type="term" value="F:ATP binding"/>
    <property type="evidence" value="ECO:0007669"/>
    <property type="project" value="UniProtKB-KW"/>
</dbReference>
<evidence type="ECO:0000256" key="7">
    <source>
        <dbReference type="ARBA" id="ARBA00023136"/>
    </source>
</evidence>
<evidence type="ECO:0000256" key="2">
    <source>
        <dbReference type="ARBA" id="ARBA00022614"/>
    </source>
</evidence>
<evidence type="ECO:0000259" key="12">
    <source>
        <dbReference type="Pfam" id="PF08263"/>
    </source>
</evidence>
<feature type="transmembrane region" description="Helical" evidence="10">
    <location>
        <begin position="223"/>
        <end position="253"/>
    </location>
</feature>
<dbReference type="AlphaFoldDB" id="A0ABD1BCW9"/>
<reference evidence="13 14" key="1">
    <citation type="submission" date="2024-04" db="EMBL/GenBank/DDBJ databases">
        <title>Genome assembly C_amara_ONT_v2.</title>
        <authorList>
            <person name="Yant L."/>
            <person name="Moore C."/>
            <person name="Slenker M."/>
        </authorList>
    </citation>
    <scope>NUCLEOTIDE SEQUENCE [LARGE SCALE GENOMIC DNA]</scope>
    <source>
        <tissue evidence="13">Leaf</tissue>
    </source>
</reference>
<evidence type="ECO:0000256" key="4">
    <source>
        <dbReference type="ARBA" id="ARBA00022729"/>
    </source>
</evidence>
<keyword evidence="6 10" id="KW-1133">Transmembrane helix</keyword>
<evidence type="ECO:0000313" key="14">
    <source>
        <dbReference type="Proteomes" id="UP001558713"/>
    </source>
</evidence>
<feature type="domain" description="Leucine-rich repeat-containing N-terminal plant-type" evidence="12">
    <location>
        <begin position="31"/>
        <end position="73"/>
    </location>
</feature>
<keyword evidence="7 10" id="KW-0472">Membrane</keyword>
<keyword evidence="2" id="KW-0433">Leucine-rich repeat</keyword>
<feature type="chain" id="PRO_5044764006" evidence="11">
    <location>
        <begin position="30"/>
        <end position="263"/>
    </location>
</feature>
<dbReference type="Gene3D" id="3.80.10.10">
    <property type="entry name" value="Ribonuclease Inhibitor"/>
    <property type="match status" value="1"/>
</dbReference>
<keyword evidence="4 11" id="KW-0732">Signal</keyword>
<dbReference type="Pfam" id="PF13855">
    <property type="entry name" value="LRR_8"/>
    <property type="match status" value="1"/>
</dbReference>
<evidence type="ECO:0000256" key="6">
    <source>
        <dbReference type="ARBA" id="ARBA00022989"/>
    </source>
</evidence>
<evidence type="ECO:0000256" key="11">
    <source>
        <dbReference type="SAM" id="SignalP"/>
    </source>
</evidence>
<feature type="signal peptide" evidence="11">
    <location>
        <begin position="1"/>
        <end position="29"/>
    </location>
</feature>
<dbReference type="FunFam" id="3.80.10.10:FF:000400">
    <property type="entry name" value="Nuclear pore complex protein NUP107"/>
    <property type="match status" value="1"/>
</dbReference>
<gene>
    <name evidence="13" type="ORF">V5N11_023951</name>
</gene>
<sequence length="263" mass="29065">MMMVAKVVGDNFIWNCLWVLLLVSSLTRALESDVNCLRALKSQLKDPNGHLSNWVFGNKNENYICKFNGVTCWHDDFTNSVFSIDFSGFDLQGDFPDGVKECSSLVGLYLSRNNLSGTLPSDIFSLLGYLTALDLSYNSFSGKIPATWSNISYLDTLLLDHNQFTGHIPPGLASNPRLKQLSVAHNHLQGPIPEFTNGNTSLWSFEDNPDLCGFPMDPCPESFFSMAIIIAAAATAVCFPVGAVIGWLCISVGEKRKQRPTRR</sequence>
<keyword evidence="5" id="KW-0677">Repeat</keyword>
<dbReference type="InterPro" id="IPR050647">
    <property type="entry name" value="Plant_LRR-RLKs"/>
</dbReference>
<dbReference type="Pfam" id="PF08263">
    <property type="entry name" value="LRRNT_2"/>
    <property type="match status" value="1"/>
</dbReference>
<name>A0ABD1BCW9_CARAN</name>
<dbReference type="EMBL" id="JBANAX010000379">
    <property type="protein sequence ID" value="KAL1211980.1"/>
    <property type="molecule type" value="Genomic_DNA"/>
</dbReference>
<comment type="caution">
    <text evidence="13">The sequence shown here is derived from an EMBL/GenBank/DDBJ whole genome shotgun (WGS) entry which is preliminary data.</text>
</comment>
<dbReference type="SUPFAM" id="SSF52058">
    <property type="entry name" value="L domain-like"/>
    <property type="match status" value="1"/>
</dbReference>
<proteinExistence type="predicted"/>
<dbReference type="PANTHER" id="PTHR48056:SF57">
    <property type="entry name" value="LEUCINE-RICH REPEAT-CONTAINING N-TERMINAL PLANT-TYPE DOMAIN-CONTAINING PROTEIN"/>
    <property type="match status" value="1"/>
</dbReference>
<keyword evidence="3 10" id="KW-0812">Transmembrane</keyword>
<evidence type="ECO:0000256" key="1">
    <source>
        <dbReference type="ARBA" id="ARBA00004167"/>
    </source>
</evidence>
<dbReference type="GO" id="GO:0016020">
    <property type="term" value="C:membrane"/>
    <property type="evidence" value="ECO:0007669"/>
    <property type="project" value="UniProtKB-SubCell"/>
</dbReference>
<evidence type="ECO:0000313" key="13">
    <source>
        <dbReference type="EMBL" id="KAL1211980.1"/>
    </source>
</evidence>
<keyword evidence="9" id="KW-0325">Glycoprotein</keyword>
<keyword evidence="14" id="KW-1185">Reference proteome</keyword>
<accession>A0ABD1BCW9</accession>
<comment type="subcellular location">
    <subcellularLocation>
        <location evidence="1">Membrane</location>
        <topology evidence="1">Single-pass membrane protein</topology>
    </subcellularLocation>
</comment>
<dbReference type="InterPro" id="IPR001611">
    <property type="entry name" value="Leu-rich_rpt"/>
</dbReference>
<organism evidence="13 14">
    <name type="scientific">Cardamine amara subsp. amara</name>
    <dbReference type="NCBI Taxonomy" id="228776"/>
    <lineage>
        <taxon>Eukaryota</taxon>
        <taxon>Viridiplantae</taxon>
        <taxon>Streptophyta</taxon>
        <taxon>Embryophyta</taxon>
        <taxon>Tracheophyta</taxon>
        <taxon>Spermatophyta</taxon>
        <taxon>Magnoliopsida</taxon>
        <taxon>eudicotyledons</taxon>
        <taxon>Gunneridae</taxon>
        <taxon>Pentapetalae</taxon>
        <taxon>rosids</taxon>
        <taxon>malvids</taxon>
        <taxon>Brassicales</taxon>
        <taxon>Brassicaceae</taxon>
        <taxon>Cardamineae</taxon>
        <taxon>Cardamine</taxon>
    </lineage>
</organism>
<keyword evidence="8" id="KW-0675">Receptor</keyword>
<evidence type="ECO:0000256" key="10">
    <source>
        <dbReference type="SAM" id="Phobius"/>
    </source>
</evidence>
<evidence type="ECO:0000256" key="5">
    <source>
        <dbReference type="ARBA" id="ARBA00022737"/>
    </source>
</evidence>
<dbReference type="InterPro" id="IPR032675">
    <property type="entry name" value="LRR_dom_sf"/>
</dbReference>
<dbReference type="PANTHER" id="PTHR48056">
    <property type="entry name" value="LRR RECEPTOR-LIKE SERINE/THREONINE-PROTEIN KINASE-RELATED"/>
    <property type="match status" value="1"/>
</dbReference>
<protein>
    <submittedName>
        <fullName evidence="13">Putatively inactive leucine-rich repeat receptor-like protein kinase</fullName>
    </submittedName>
</protein>
<evidence type="ECO:0000256" key="9">
    <source>
        <dbReference type="ARBA" id="ARBA00023180"/>
    </source>
</evidence>
<dbReference type="Proteomes" id="UP001558713">
    <property type="component" value="Unassembled WGS sequence"/>
</dbReference>
<evidence type="ECO:0000256" key="3">
    <source>
        <dbReference type="ARBA" id="ARBA00022692"/>
    </source>
</evidence>